<dbReference type="Gene3D" id="3.40.710.10">
    <property type="entry name" value="DD-peptidase/beta-lactamase superfamily"/>
    <property type="match status" value="1"/>
</dbReference>
<accession>A0ABT0HTB5</accession>
<reference evidence="2 3" key="1">
    <citation type="submission" date="2022-04" db="EMBL/GenBank/DDBJ databases">
        <title>Spirosoma sp. strain RP8 genome sequencing and assembly.</title>
        <authorList>
            <person name="Jung Y."/>
        </authorList>
    </citation>
    <scope>NUCLEOTIDE SEQUENCE [LARGE SCALE GENOMIC DNA]</scope>
    <source>
        <strain evidence="2 3">RP8</strain>
    </source>
</reference>
<evidence type="ECO:0000259" key="1">
    <source>
        <dbReference type="Pfam" id="PF00144"/>
    </source>
</evidence>
<feature type="domain" description="Beta-lactamase-related" evidence="1">
    <location>
        <begin position="44"/>
        <end position="381"/>
    </location>
</feature>
<dbReference type="EMBL" id="JALPRF010000008">
    <property type="protein sequence ID" value="MCK8495403.1"/>
    <property type="molecule type" value="Genomic_DNA"/>
</dbReference>
<sequence length="498" mass="55673">MKAWFWLALLASTYCFGQKLDPRQKAVEEGLTTYIPVVGQTKWTIRERMSAYKIPGVSIAVVHQGKLAWAKGYGWADTLRRIPVTPETLFSAGSISKPVAALAALQLVEQGKLALDTPINRYLTSWQIAENEFTRQRPVTLRHLLSHTAGATQHGFWGIQPEDPFPTVVQIVNGDSIAQSRRVDINFLPGSQWRYSGGGVMIAQLAVMDQTKKPYADFVRQTVFIRLGMTHSTFEQPLPARYKDQAAWAYCRQNWFKGKPYVYPQQAAAGLYTTPTDLAKLLIELQRAYQGKSTILSQSIARAMLQPQSYNIFGHSGYSVDRMALDSTDMGLGFFLTQRTDGQSDQYFFHSGQNAGYVSMFIGSVHEGNGVVVMVNENDGTGIINEIVRSIAQVYQWPNVLLKAIEPLPVESNQLAEYEGVYKRNDELIHLTQQGNHLVQKGSTWTMGIDAYPVGSDTIRFTDYVTTGVFLRDTHGKIKACQGVLNGQVIWEMVKVTP</sequence>
<dbReference type="PANTHER" id="PTHR46825:SF9">
    <property type="entry name" value="BETA-LACTAMASE-RELATED DOMAIN-CONTAINING PROTEIN"/>
    <property type="match status" value="1"/>
</dbReference>
<evidence type="ECO:0000313" key="3">
    <source>
        <dbReference type="Proteomes" id="UP001202180"/>
    </source>
</evidence>
<dbReference type="SUPFAM" id="SSF56601">
    <property type="entry name" value="beta-lactamase/transpeptidase-like"/>
    <property type="match status" value="1"/>
</dbReference>
<dbReference type="RefSeq" id="WP_248480181.1">
    <property type="nucleotide sequence ID" value="NZ_JALPRF010000008.1"/>
</dbReference>
<dbReference type="InterPro" id="IPR001466">
    <property type="entry name" value="Beta-lactam-related"/>
</dbReference>
<gene>
    <name evidence="2" type="ORF">M0L20_26295</name>
</gene>
<evidence type="ECO:0000313" key="2">
    <source>
        <dbReference type="EMBL" id="MCK8495403.1"/>
    </source>
</evidence>
<dbReference type="InterPro" id="IPR050491">
    <property type="entry name" value="AmpC-like"/>
</dbReference>
<proteinExistence type="predicted"/>
<organism evidence="2 3">
    <name type="scientific">Spirosoma liriopis</name>
    <dbReference type="NCBI Taxonomy" id="2937440"/>
    <lineage>
        <taxon>Bacteria</taxon>
        <taxon>Pseudomonadati</taxon>
        <taxon>Bacteroidota</taxon>
        <taxon>Cytophagia</taxon>
        <taxon>Cytophagales</taxon>
        <taxon>Cytophagaceae</taxon>
        <taxon>Spirosoma</taxon>
    </lineage>
</organism>
<dbReference type="Proteomes" id="UP001202180">
    <property type="component" value="Unassembled WGS sequence"/>
</dbReference>
<dbReference type="InterPro" id="IPR012338">
    <property type="entry name" value="Beta-lactam/transpept-like"/>
</dbReference>
<keyword evidence="3" id="KW-1185">Reference proteome</keyword>
<dbReference type="PANTHER" id="PTHR46825">
    <property type="entry name" value="D-ALANYL-D-ALANINE-CARBOXYPEPTIDASE/ENDOPEPTIDASE AMPH"/>
    <property type="match status" value="1"/>
</dbReference>
<protein>
    <submittedName>
        <fullName evidence="2">Beta-lactamase family protein</fullName>
    </submittedName>
</protein>
<name>A0ABT0HTB5_9BACT</name>
<dbReference type="Pfam" id="PF00144">
    <property type="entry name" value="Beta-lactamase"/>
    <property type="match status" value="1"/>
</dbReference>
<comment type="caution">
    <text evidence="2">The sequence shown here is derived from an EMBL/GenBank/DDBJ whole genome shotgun (WGS) entry which is preliminary data.</text>
</comment>